<dbReference type="PROSITE" id="PS50928">
    <property type="entry name" value="ABC_TM1"/>
    <property type="match status" value="1"/>
</dbReference>
<name>A0ABS2E5F3_9FIRM</name>
<evidence type="ECO:0000313" key="10">
    <source>
        <dbReference type="Proteomes" id="UP000716906"/>
    </source>
</evidence>
<evidence type="ECO:0000259" key="8">
    <source>
        <dbReference type="PROSITE" id="PS50928"/>
    </source>
</evidence>
<keyword evidence="5 7" id="KW-1133">Transmembrane helix</keyword>
<dbReference type="PANTHER" id="PTHR30151">
    <property type="entry name" value="ALKANE SULFONATE ABC TRANSPORTER-RELATED, MEMBRANE SUBUNIT"/>
    <property type="match status" value="1"/>
</dbReference>
<dbReference type="SUPFAM" id="SSF161098">
    <property type="entry name" value="MetI-like"/>
    <property type="match status" value="1"/>
</dbReference>
<feature type="transmembrane region" description="Helical" evidence="7">
    <location>
        <begin position="20"/>
        <end position="39"/>
    </location>
</feature>
<comment type="subcellular location">
    <subcellularLocation>
        <location evidence="1 7">Cell membrane</location>
        <topology evidence="1 7">Multi-pass membrane protein</topology>
    </subcellularLocation>
</comment>
<evidence type="ECO:0000256" key="2">
    <source>
        <dbReference type="ARBA" id="ARBA00022448"/>
    </source>
</evidence>
<dbReference type="InterPro" id="IPR000515">
    <property type="entry name" value="MetI-like"/>
</dbReference>
<dbReference type="InterPro" id="IPR035906">
    <property type="entry name" value="MetI-like_sf"/>
</dbReference>
<dbReference type="Pfam" id="PF00528">
    <property type="entry name" value="BPD_transp_1"/>
    <property type="match status" value="1"/>
</dbReference>
<keyword evidence="10" id="KW-1185">Reference proteome</keyword>
<evidence type="ECO:0000256" key="4">
    <source>
        <dbReference type="ARBA" id="ARBA00022692"/>
    </source>
</evidence>
<feature type="transmembrane region" description="Helical" evidence="7">
    <location>
        <begin position="236"/>
        <end position="257"/>
    </location>
</feature>
<feature type="domain" description="ABC transmembrane type-1" evidence="8">
    <location>
        <begin position="74"/>
        <end position="258"/>
    </location>
</feature>
<reference evidence="9 10" key="1">
    <citation type="journal article" date="2021" name="Sci. Rep.">
        <title>The distribution of antibiotic resistance genes in chicken gut microbiota commensals.</title>
        <authorList>
            <person name="Juricova H."/>
            <person name="Matiasovicova J."/>
            <person name="Kubasova T."/>
            <person name="Cejkova D."/>
            <person name="Rychlik I."/>
        </authorList>
    </citation>
    <scope>NUCLEOTIDE SEQUENCE [LARGE SCALE GENOMIC DNA]</scope>
    <source>
        <strain evidence="9 10">An773</strain>
    </source>
</reference>
<evidence type="ECO:0000313" key="9">
    <source>
        <dbReference type="EMBL" id="MBM6736866.1"/>
    </source>
</evidence>
<evidence type="ECO:0000256" key="7">
    <source>
        <dbReference type="RuleBase" id="RU363032"/>
    </source>
</evidence>
<dbReference type="EMBL" id="JACLYY010000001">
    <property type="protein sequence ID" value="MBM6736866.1"/>
    <property type="molecule type" value="Genomic_DNA"/>
</dbReference>
<keyword evidence="3" id="KW-1003">Cell membrane</keyword>
<protein>
    <submittedName>
        <fullName evidence="9">ABC transporter permease</fullName>
    </submittedName>
</protein>
<comment type="caution">
    <text evidence="9">The sequence shown here is derived from an EMBL/GenBank/DDBJ whole genome shotgun (WGS) entry which is preliminary data.</text>
</comment>
<comment type="similarity">
    <text evidence="7">Belongs to the binding-protein-dependent transport system permease family.</text>
</comment>
<accession>A0ABS2E5F3</accession>
<evidence type="ECO:0000256" key="6">
    <source>
        <dbReference type="ARBA" id="ARBA00023136"/>
    </source>
</evidence>
<keyword evidence="4 7" id="KW-0812">Transmembrane</keyword>
<feature type="transmembrane region" description="Helical" evidence="7">
    <location>
        <begin position="139"/>
        <end position="159"/>
    </location>
</feature>
<dbReference type="PANTHER" id="PTHR30151:SF19">
    <property type="entry name" value="ABC TRANSPORTER PERMEASE"/>
    <property type="match status" value="1"/>
</dbReference>
<dbReference type="RefSeq" id="WP_205147489.1">
    <property type="nucleotide sequence ID" value="NZ_JACLYY010000001.1"/>
</dbReference>
<sequence>MNELSAAQLRYLNRQKKHRLTVILSRLAILIGFFCLWELCADKGAIDSFIFSSPSKIAVCFLEMARDGSIFLHIGVTLYETIVSFLLVIAISVLMAVALWLCPKLSEILDPYMVVLNSLPKSALAPLLIVWLGATTTTIIVAGMSVAIFGSILNLYTAFRTVEPEKIKLIYTLRGTRLQALTKAVIPSSIPALISTMKVNIGLCLVGVIIGEFLAARQGLGYLIIYASQTFKLDWLLMSIVLLCLMAMLLYAVINLLERLYRRRMFDGSSRRE</sequence>
<dbReference type="Proteomes" id="UP000716906">
    <property type="component" value="Unassembled WGS sequence"/>
</dbReference>
<evidence type="ECO:0000256" key="1">
    <source>
        <dbReference type="ARBA" id="ARBA00004651"/>
    </source>
</evidence>
<evidence type="ECO:0000256" key="5">
    <source>
        <dbReference type="ARBA" id="ARBA00022989"/>
    </source>
</evidence>
<feature type="transmembrane region" description="Helical" evidence="7">
    <location>
        <begin position="114"/>
        <end position="133"/>
    </location>
</feature>
<evidence type="ECO:0000256" key="3">
    <source>
        <dbReference type="ARBA" id="ARBA00022475"/>
    </source>
</evidence>
<organism evidence="9 10">
    <name type="scientific">Faecalicatena fissicatena</name>
    <dbReference type="NCBI Taxonomy" id="290055"/>
    <lineage>
        <taxon>Bacteria</taxon>
        <taxon>Bacillati</taxon>
        <taxon>Bacillota</taxon>
        <taxon>Clostridia</taxon>
        <taxon>Lachnospirales</taxon>
        <taxon>Lachnospiraceae</taxon>
        <taxon>Faecalicatena</taxon>
    </lineage>
</organism>
<feature type="transmembrane region" description="Helical" evidence="7">
    <location>
        <begin position="82"/>
        <end position="102"/>
    </location>
</feature>
<feature type="transmembrane region" description="Helical" evidence="7">
    <location>
        <begin position="199"/>
        <end position="216"/>
    </location>
</feature>
<dbReference type="Gene3D" id="1.10.3720.10">
    <property type="entry name" value="MetI-like"/>
    <property type="match status" value="1"/>
</dbReference>
<gene>
    <name evidence="9" type="ORF">H7U36_01905</name>
</gene>
<keyword evidence="2 7" id="KW-0813">Transport</keyword>
<proteinExistence type="inferred from homology"/>
<keyword evidence="6 7" id="KW-0472">Membrane</keyword>